<dbReference type="Proteomes" id="UP000188268">
    <property type="component" value="Unassembled WGS sequence"/>
</dbReference>
<proteinExistence type="predicted"/>
<dbReference type="STRING" id="210143.A0A1R3JAR9"/>
<dbReference type="Gramene" id="OMO91922">
    <property type="protein sequence ID" value="OMO91922"/>
    <property type="gene ID" value="CCACVL1_06956"/>
</dbReference>
<keyword evidence="2" id="KW-0812">Transmembrane</keyword>
<feature type="transmembrane region" description="Helical" evidence="2">
    <location>
        <begin position="328"/>
        <end position="348"/>
    </location>
</feature>
<evidence type="ECO:0000313" key="5">
    <source>
        <dbReference type="Proteomes" id="UP000188268"/>
    </source>
</evidence>
<dbReference type="EMBL" id="AWWV01008264">
    <property type="protein sequence ID" value="OMO91922.1"/>
    <property type="molecule type" value="Genomic_DNA"/>
</dbReference>
<dbReference type="Gene3D" id="3.40.50.1820">
    <property type="entry name" value="alpha/beta hydrolase"/>
    <property type="match status" value="1"/>
</dbReference>
<reference evidence="4 5" key="1">
    <citation type="submission" date="2013-09" db="EMBL/GenBank/DDBJ databases">
        <title>Corchorus capsularis genome sequencing.</title>
        <authorList>
            <person name="Alam M."/>
            <person name="Haque M.S."/>
            <person name="Islam M.S."/>
            <person name="Emdad E.M."/>
            <person name="Islam M.M."/>
            <person name="Ahmed B."/>
            <person name="Halim A."/>
            <person name="Hossen Q.M.M."/>
            <person name="Hossain M.Z."/>
            <person name="Ahmed R."/>
            <person name="Khan M.M."/>
            <person name="Islam R."/>
            <person name="Rashid M.M."/>
            <person name="Khan S.A."/>
            <person name="Rahman M.S."/>
            <person name="Alam M."/>
        </authorList>
    </citation>
    <scope>NUCLEOTIDE SEQUENCE [LARGE SCALE GENOMIC DNA]</scope>
    <source>
        <strain evidence="5">cv. CVL-1</strain>
        <tissue evidence="4">Whole seedling</tissue>
    </source>
</reference>
<comment type="caution">
    <text evidence="4">The sequence shown here is derived from an EMBL/GenBank/DDBJ whole genome shotgun (WGS) entry which is preliminary data.</text>
</comment>
<dbReference type="Pfam" id="PF13593">
    <property type="entry name" value="SBF_like"/>
    <property type="match status" value="1"/>
</dbReference>
<dbReference type="InterPro" id="IPR038770">
    <property type="entry name" value="Na+/solute_symporter_sf"/>
</dbReference>
<dbReference type="OrthoDB" id="294702at2759"/>
<name>A0A1R3JAR9_COCAP</name>
<dbReference type="AlphaFoldDB" id="A0A1R3JAR9"/>
<dbReference type="GO" id="GO:0016020">
    <property type="term" value="C:membrane"/>
    <property type="evidence" value="ECO:0007669"/>
    <property type="project" value="UniProtKB-SubCell"/>
</dbReference>
<dbReference type="InterPro" id="IPR016833">
    <property type="entry name" value="Put_Na-Bile_cotransptr"/>
</dbReference>
<gene>
    <name evidence="4" type="ORF">CCACVL1_06956</name>
</gene>
<feature type="transmembrane region" description="Helical" evidence="2">
    <location>
        <begin position="56"/>
        <end position="78"/>
    </location>
</feature>
<feature type="transmembrane region" description="Helical" evidence="2">
    <location>
        <begin position="127"/>
        <end position="146"/>
    </location>
</feature>
<feature type="domain" description="AB hydrolase-1" evidence="3">
    <location>
        <begin position="394"/>
        <end position="653"/>
    </location>
</feature>
<evidence type="ECO:0000256" key="1">
    <source>
        <dbReference type="ARBA" id="ARBA00004141"/>
    </source>
</evidence>
<dbReference type="FunFam" id="3.40.50.1820:FF:000270">
    <property type="entry name" value="Alpha/beta-Hydrolases superfamily protein"/>
    <property type="match status" value="1"/>
</dbReference>
<keyword evidence="2" id="KW-1133">Transmembrane helix</keyword>
<dbReference type="InterPro" id="IPR029058">
    <property type="entry name" value="AB_hydrolase_fold"/>
</dbReference>
<dbReference type="Gene3D" id="1.20.1530.20">
    <property type="match status" value="1"/>
</dbReference>
<protein>
    <submittedName>
        <fullName evidence="4">Putative sodium bile acid cotransporter protein</fullName>
    </submittedName>
</protein>
<evidence type="ECO:0000259" key="3">
    <source>
        <dbReference type="Pfam" id="PF12697"/>
    </source>
</evidence>
<dbReference type="PANTHER" id="PTHR45763">
    <property type="entry name" value="HYDROLASE, ALPHA/BETA FOLD FAMILY PROTEIN, EXPRESSED-RELATED"/>
    <property type="match status" value="1"/>
</dbReference>
<keyword evidence="5" id="KW-1185">Reference proteome</keyword>
<keyword evidence="2" id="KW-0472">Membrane</keyword>
<organism evidence="4 5">
    <name type="scientific">Corchorus capsularis</name>
    <name type="common">Jute</name>
    <dbReference type="NCBI Taxonomy" id="210143"/>
    <lineage>
        <taxon>Eukaryota</taxon>
        <taxon>Viridiplantae</taxon>
        <taxon>Streptophyta</taxon>
        <taxon>Embryophyta</taxon>
        <taxon>Tracheophyta</taxon>
        <taxon>Spermatophyta</taxon>
        <taxon>Magnoliopsida</taxon>
        <taxon>eudicotyledons</taxon>
        <taxon>Gunneridae</taxon>
        <taxon>Pentapetalae</taxon>
        <taxon>rosids</taxon>
        <taxon>malvids</taxon>
        <taxon>Malvales</taxon>
        <taxon>Malvaceae</taxon>
        <taxon>Grewioideae</taxon>
        <taxon>Apeibeae</taxon>
        <taxon>Corchorus</taxon>
    </lineage>
</organism>
<comment type="subcellular location">
    <subcellularLocation>
        <location evidence="1">Membrane</location>
        <topology evidence="1">Multi-pass membrane protein</topology>
    </subcellularLocation>
</comment>
<dbReference type="Pfam" id="PF12697">
    <property type="entry name" value="Abhydrolase_6"/>
    <property type="match status" value="1"/>
</dbReference>
<dbReference type="SUPFAM" id="SSF53474">
    <property type="entry name" value="alpha/beta-Hydrolases"/>
    <property type="match status" value="1"/>
</dbReference>
<dbReference type="InterPro" id="IPR000073">
    <property type="entry name" value="AB_hydrolase_1"/>
</dbReference>
<sequence length="671" mass="73901">MLRAALIGGVTLGLVNPTLGCLADKYYLSKVSTFGIFIISGLTLCSDAIGDAAKAWPVGVFGLCSILLFSPYFSRLILQIRLQPQEFVTGLAIFSCMPTTLSSGVALTQACLFLAGGNSALALAMTLMSNMLGILIIPFSISKFIADGVGVSVPTAELLRSLVLTLLIPLILGKVLRESFRGAVDTSEQVKVTTSDVRCFFDFPAKGPVYCMRIRLLHLILLAFNSLALRSLSAATGGNKSVFAKKENAQAALLVASQKTLPVMVAVVEQLRGAFGESGLLVLPCVAAHLLQIIMDSFLVNFWLRKDLPSNTAKGSNRIVRRVRAKRMYKGITLLLLIGLLAWAYQAIQPPPPKICGSPGGPPVTATRIKLRDGRHLAYRELGVSKEIAKHKFIFVHGFSSCRHDEVIVSRLSPEVVEELGVYSVSFDKPGYGESDPDPGRTTKSLTLDIEELADQLGLGPKFYVIGYSMGGHAVWGCLKYIPHRLAGAALLAPVINYWWPGFPANLSTEAYRLQLPQDQWALRVAHYLPFLVYWWNTQKFFPGSGVAARRPEIYSHQDTQLLHKLAYRQNHKGVATQQGEFESLHRDMRVAFGKWEFDPLDLKNPFPSNEANIHLWMGDEDRFVPVMLQRYIAKKLSWIQYHELKGGGHLFGYADGMSEAIVRALLVGHK</sequence>
<evidence type="ECO:0000256" key="2">
    <source>
        <dbReference type="SAM" id="Phobius"/>
    </source>
</evidence>
<accession>A0A1R3JAR9</accession>
<evidence type="ECO:0000313" key="4">
    <source>
        <dbReference type="EMBL" id="OMO91922.1"/>
    </source>
</evidence>
<feature type="transmembrane region" description="Helical" evidence="2">
    <location>
        <begin position="90"/>
        <end position="115"/>
    </location>
</feature>
<dbReference type="PANTHER" id="PTHR45763:SF61">
    <property type="entry name" value="AB HYDROLASE-1 DOMAIN-CONTAINING PROTEIN"/>
    <property type="match status" value="1"/>
</dbReference>
<feature type="transmembrane region" description="Helical" evidence="2">
    <location>
        <begin position="33"/>
        <end position="49"/>
    </location>
</feature>